<evidence type="ECO:0000313" key="2">
    <source>
        <dbReference type="EMBL" id="SKC31205.1"/>
    </source>
</evidence>
<reference evidence="2 3" key="1">
    <citation type="submission" date="2017-02" db="EMBL/GenBank/DDBJ databases">
        <authorList>
            <person name="Peterson S.W."/>
        </authorList>
    </citation>
    <scope>NUCLEOTIDE SEQUENCE [LARGE SCALE GENOMIC DNA]</scope>
    <source>
        <strain evidence="3">type strain: NCCB 100098</strain>
    </source>
</reference>
<dbReference type="RefSeq" id="WP_080156021.1">
    <property type="nucleotide sequence ID" value="NZ_FUZI01000001.1"/>
</dbReference>
<gene>
    <name evidence="2" type="ORF">CZ809_00683</name>
</gene>
<dbReference type="EMBL" id="FUZI01000001">
    <property type="protein sequence ID" value="SKC31205.1"/>
    <property type="molecule type" value="Genomic_DNA"/>
</dbReference>
<evidence type="ECO:0000256" key="1">
    <source>
        <dbReference type="ARBA" id="ARBA00023002"/>
    </source>
</evidence>
<name>A0A1T5HWR3_9GAMM</name>
<dbReference type="AlphaFoldDB" id="A0A1T5HWR3"/>
<dbReference type="UniPathway" id="UPA00193"/>
<proteinExistence type="predicted"/>
<dbReference type="GO" id="GO:0016491">
    <property type="term" value="F:oxidoreductase activity"/>
    <property type="evidence" value="ECO:0007669"/>
    <property type="project" value="UniProtKB-KW"/>
</dbReference>
<dbReference type="GO" id="GO:0035999">
    <property type="term" value="P:tetrahydrofolate interconversion"/>
    <property type="evidence" value="ECO:0007669"/>
    <property type="project" value="UniProtKB-UniPathway"/>
</dbReference>
<protein>
    <submittedName>
        <fullName evidence="2">Uncharacterized protein</fullName>
    </submittedName>
</protein>
<keyword evidence="1" id="KW-0560">Oxidoreductase</keyword>
<dbReference type="OrthoDB" id="4367389at2"/>
<sequence>MVNQASATNAESELRVRYNDITRGVYFIGTTPPKTNTPLDEVEGIADRLVNRIKDLAIDGLIVYDIQDEVSRTKKPRPFPFKSTHDPRYYSSLLNKKTGCPVITYKSVVQSETEAFDEWLNEAWHEYQVRDIVLVGSPSAKNEVSLPLSTAYQALAEHQNNFFTGGIMIAERHAKKGNEHARLIEKYQQGCNFFISQAIYDTQATIDILTRYAIECKQDGIKPQRILLTFSPCGSAKTLEFIEWLGVSVPEATSLRILNATNPLHESIKMCCNSLNQILDAVVEYDLPLGLNIESLTNRKEEIDGSILLYKLLRASMDSHLAKHEFRTLQAKASASIALI</sequence>
<organism evidence="2 3">
    <name type="scientific">Photobacterium piscicola</name>
    <dbReference type="NCBI Taxonomy" id="1378299"/>
    <lineage>
        <taxon>Bacteria</taxon>
        <taxon>Pseudomonadati</taxon>
        <taxon>Pseudomonadota</taxon>
        <taxon>Gammaproteobacteria</taxon>
        <taxon>Vibrionales</taxon>
        <taxon>Vibrionaceae</taxon>
        <taxon>Photobacterium</taxon>
    </lineage>
</organism>
<dbReference type="Proteomes" id="UP000189966">
    <property type="component" value="Unassembled WGS sequence"/>
</dbReference>
<accession>A0A1T5HWR3</accession>
<evidence type="ECO:0000313" key="3">
    <source>
        <dbReference type="Proteomes" id="UP000189966"/>
    </source>
</evidence>
<dbReference type="SUPFAM" id="SSF51730">
    <property type="entry name" value="FAD-linked oxidoreductase"/>
    <property type="match status" value="1"/>
</dbReference>
<dbReference type="InterPro" id="IPR029041">
    <property type="entry name" value="FAD-linked_oxidoreductase-like"/>
</dbReference>
<dbReference type="Gene3D" id="3.20.20.220">
    <property type="match status" value="1"/>
</dbReference>